<evidence type="ECO:0000256" key="10">
    <source>
        <dbReference type="SAM" id="MobiDB-lite"/>
    </source>
</evidence>
<name>A0A5A7QKZ6_STRAF</name>
<keyword evidence="5" id="KW-0805">Transcription regulation</keyword>
<evidence type="ECO:0000259" key="11">
    <source>
        <dbReference type="PROSITE" id="PS50811"/>
    </source>
</evidence>
<dbReference type="PROSITE" id="PS50811">
    <property type="entry name" value="WRKY"/>
    <property type="match status" value="2"/>
</dbReference>
<dbReference type="Proteomes" id="UP000325081">
    <property type="component" value="Unassembled WGS sequence"/>
</dbReference>
<organism evidence="12 13">
    <name type="scientific">Striga asiatica</name>
    <name type="common">Asiatic witchweed</name>
    <name type="synonym">Buchnera asiatica</name>
    <dbReference type="NCBI Taxonomy" id="4170"/>
    <lineage>
        <taxon>Eukaryota</taxon>
        <taxon>Viridiplantae</taxon>
        <taxon>Streptophyta</taxon>
        <taxon>Embryophyta</taxon>
        <taxon>Tracheophyta</taxon>
        <taxon>Spermatophyta</taxon>
        <taxon>Magnoliopsida</taxon>
        <taxon>eudicotyledons</taxon>
        <taxon>Gunneridae</taxon>
        <taxon>Pentapetalae</taxon>
        <taxon>asterids</taxon>
        <taxon>lamiids</taxon>
        <taxon>Lamiales</taxon>
        <taxon>Orobanchaceae</taxon>
        <taxon>Buchnereae</taxon>
        <taxon>Striga</taxon>
    </lineage>
</organism>
<comment type="caution">
    <text evidence="12">The sequence shown here is derived from an EMBL/GenBank/DDBJ whole genome shotgun (WGS) entry which is preliminary data.</text>
</comment>
<feature type="region of interest" description="Disordered" evidence="10">
    <location>
        <begin position="1"/>
        <end position="68"/>
    </location>
</feature>
<dbReference type="FunFam" id="2.20.25.80:FF:000006">
    <property type="entry name" value="WRKY transcription factor"/>
    <property type="match status" value="1"/>
</dbReference>
<feature type="compositionally biased region" description="Polar residues" evidence="10">
    <location>
        <begin position="133"/>
        <end position="143"/>
    </location>
</feature>
<keyword evidence="7" id="KW-0804">Transcription</keyword>
<evidence type="ECO:0000256" key="8">
    <source>
        <dbReference type="ARBA" id="ARBA00023242"/>
    </source>
</evidence>
<dbReference type="InterPro" id="IPR044810">
    <property type="entry name" value="WRKY_plant"/>
</dbReference>
<feature type="compositionally biased region" description="Low complexity" evidence="10">
    <location>
        <begin position="111"/>
        <end position="121"/>
    </location>
</feature>
<reference evidence="13" key="1">
    <citation type="journal article" date="2019" name="Curr. Biol.">
        <title>Genome Sequence of Striga asiatica Provides Insight into the Evolution of Plant Parasitism.</title>
        <authorList>
            <person name="Yoshida S."/>
            <person name="Kim S."/>
            <person name="Wafula E.K."/>
            <person name="Tanskanen J."/>
            <person name="Kim Y.M."/>
            <person name="Honaas L."/>
            <person name="Yang Z."/>
            <person name="Spallek T."/>
            <person name="Conn C.E."/>
            <person name="Ichihashi Y."/>
            <person name="Cheong K."/>
            <person name="Cui S."/>
            <person name="Der J.P."/>
            <person name="Gundlach H."/>
            <person name="Jiao Y."/>
            <person name="Hori C."/>
            <person name="Ishida J.K."/>
            <person name="Kasahara H."/>
            <person name="Kiba T."/>
            <person name="Kim M.S."/>
            <person name="Koo N."/>
            <person name="Laohavisit A."/>
            <person name="Lee Y.H."/>
            <person name="Lumba S."/>
            <person name="McCourt P."/>
            <person name="Mortimer J.C."/>
            <person name="Mutuku J.M."/>
            <person name="Nomura T."/>
            <person name="Sasaki-Sekimoto Y."/>
            <person name="Seto Y."/>
            <person name="Wang Y."/>
            <person name="Wakatake T."/>
            <person name="Sakakibara H."/>
            <person name="Demura T."/>
            <person name="Yamaguchi S."/>
            <person name="Yoneyama K."/>
            <person name="Manabe R.I."/>
            <person name="Nelson D.C."/>
            <person name="Schulman A.H."/>
            <person name="Timko M.P."/>
            <person name="dePamphilis C.W."/>
            <person name="Choi D."/>
            <person name="Shirasu K."/>
        </authorList>
    </citation>
    <scope>NUCLEOTIDE SEQUENCE [LARGE SCALE GENOMIC DNA]</scope>
    <source>
        <strain evidence="13">cv. UVA1</strain>
    </source>
</reference>
<evidence type="ECO:0000256" key="1">
    <source>
        <dbReference type="ARBA" id="ARBA00004123"/>
    </source>
</evidence>
<protein>
    <submittedName>
        <fullName evidence="12">WRKY protein</fullName>
    </submittedName>
</protein>
<accession>A0A5A7QKZ6</accession>
<evidence type="ECO:0000256" key="4">
    <source>
        <dbReference type="ARBA" id="ARBA00022833"/>
    </source>
</evidence>
<dbReference type="FunFam" id="2.20.25.80:FF:000003">
    <property type="entry name" value="WRKY transcription factor 57"/>
    <property type="match status" value="1"/>
</dbReference>
<evidence type="ECO:0000256" key="9">
    <source>
        <dbReference type="ARBA" id="ARBA00061157"/>
    </source>
</evidence>
<sequence>MQEQIQRSSPTNETSPHHANPTPQTEPEASKIESPEFSSQPESKKPVNVTTGNKPANDGYNWRKYGQKHVKGSECPRSYYKCTHSNCPVKKKVELSLDGGILEIVYKGQHNHAPPRNNNNNKRAKDGCGLETNGPNEASSQPMNLRVGPQQPLERDNINGDVENNVIVVDDVDDEEPIAKRRSLDVEQSNPVSSHQTITESKIVVQTRSEVDLLDDGYKWRKYGQKVVKGNQHPRSYYRCTYAGCNVRKHVERASADPKAVITTYEGKHNHEIPSRRFSVHANVSPPQPLNLPKSAANIPFSAPEMDFSSQDKIPVTLHLKEEQIAA</sequence>
<dbReference type="InterPro" id="IPR003657">
    <property type="entry name" value="WRKY_dom"/>
</dbReference>
<keyword evidence="3" id="KW-0677">Repeat</keyword>
<evidence type="ECO:0000313" key="12">
    <source>
        <dbReference type="EMBL" id="GER45824.1"/>
    </source>
</evidence>
<dbReference type="PANTHER" id="PTHR31221">
    <property type="entry name" value="WRKY TRANSCRIPTION FACTOR PROTEIN 1-RELATED"/>
    <property type="match status" value="1"/>
</dbReference>
<dbReference type="Pfam" id="PF03106">
    <property type="entry name" value="WRKY"/>
    <property type="match status" value="2"/>
</dbReference>
<evidence type="ECO:0000256" key="5">
    <source>
        <dbReference type="ARBA" id="ARBA00023015"/>
    </source>
</evidence>
<gene>
    <name evidence="12" type="ORF">STAS_22803</name>
</gene>
<dbReference type="InterPro" id="IPR036576">
    <property type="entry name" value="WRKY_dom_sf"/>
</dbReference>
<dbReference type="OrthoDB" id="2021103at2759"/>
<evidence type="ECO:0000256" key="7">
    <source>
        <dbReference type="ARBA" id="ARBA00023163"/>
    </source>
</evidence>
<keyword evidence="2" id="KW-0479">Metal-binding</keyword>
<dbReference type="GO" id="GO:0003700">
    <property type="term" value="F:DNA-binding transcription factor activity"/>
    <property type="evidence" value="ECO:0007669"/>
    <property type="project" value="InterPro"/>
</dbReference>
<dbReference type="EMBL" id="BKCP01007327">
    <property type="protein sequence ID" value="GER45824.1"/>
    <property type="molecule type" value="Genomic_DNA"/>
</dbReference>
<dbReference type="GO" id="GO:0005634">
    <property type="term" value="C:nucleus"/>
    <property type="evidence" value="ECO:0007669"/>
    <property type="project" value="UniProtKB-SubCell"/>
</dbReference>
<dbReference type="GO" id="GO:0046872">
    <property type="term" value="F:metal ion binding"/>
    <property type="evidence" value="ECO:0007669"/>
    <property type="project" value="UniProtKB-KW"/>
</dbReference>
<evidence type="ECO:0000256" key="3">
    <source>
        <dbReference type="ARBA" id="ARBA00022737"/>
    </source>
</evidence>
<feature type="region of interest" description="Disordered" evidence="10">
    <location>
        <begin position="109"/>
        <end position="144"/>
    </location>
</feature>
<dbReference type="PANTHER" id="PTHR31221:SF133">
    <property type="entry name" value="WRKY TRANSCRIPTION FACTOR 3-RELATED"/>
    <property type="match status" value="1"/>
</dbReference>
<dbReference type="AlphaFoldDB" id="A0A5A7QKZ6"/>
<dbReference type="Gene3D" id="2.20.25.80">
    <property type="entry name" value="WRKY domain"/>
    <property type="match status" value="2"/>
</dbReference>
<dbReference type="SUPFAM" id="SSF118290">
    <property type="entry name" value="WRKY DNA-binding domain"/>
    <property type="match status" value="2"/>
</dbReference>
<feature type="compositionally biased region" description="Polar residues" evidence="10">
    <location>
        <begin position="1"/>
        <end position="14"/>
    </location>
</feature>
<evidence type="ECO:0000256" key="6">
    <source>
        <dbReference type="ARBA" id="ARBA00023125"/>
    </source>
</evidence>
<dbReference type="GO" id="GO:0043565">
    <property type="term" value="F:sequence-specific DNA binding"/>
    <property type="evidence" value="ECO:0007669"/>
    <property type="project" value="InterPro"/>
</dbReference>
<proteinExistence type="inferred from homology"/>
<feature type="domain" description="WRKY" evidence="11">
    <location>
        <begin position="209"/>
        <end position="274"/>
    </location>
</feature>
<comment type="subcellular location">
    <subcellularLocation>
        <location evidence="1">Nucleus</location>
    </subcellularLocation>
</comment>
<keyword evidence="6" id="KW-0238">DNA-binding</keyword>
<dbReference type="SMART" id="SM00774">
    <property type="entry name" value="WRKY"/>
    <property type="match status" value="2"/>
</dbReference>
<keyword evidence="4" id="KW-0862">Zinc</keyword>
<evidence type="ECO:0000313" key="13">
    <source>
        <dbReference type="Proteomes" id="UP000325081"/>
    </source>
</evidence>
<evidence type="ECO:0000256" key="2">
    <source>
        <dbReference type="ARBA" id="ARBA00022723"/>
    </source>
</evidence>
<keyword evidence="8" id="KW-0539">Nucleus</keyword>
<comment type="similarity">
    <text evidence="9">Belongs to the WRKY group I family.</text>
</comment>
<feature type="domain" description="WRKY" evidence="11">
    <location>
        <begin position="51"/>
        <end position="115"/>
    </location>
</feature>
<keyword evidence="13" id="KW-1185">Reference proteome</keyword>